<dbReference type="EMBL" id="CP046391">
    <property type="protein sequence ID" value="QJC27949.1"/>
    <property type="molecule type" value="Genomic_DNA"/>
</dbReference>
<dbReference type="Proteomes" id="UP000500930">
    <property type="component" value="Chromosome"/>
</dbReference>
<dbReference type="AlphaFoldDB" id="A0A858PZE1"/>
<reference evidence="2 3" key="1">
    <citation type="journal article" date="2020" name="Pathogens">
        <title>First Whole Genome Sequence of Anaplasma platys, an Obligate Intracellular Rickettsial Pathogen of Dogs.</title>
        <authorList>
            <person name="Llanes A."/>
            <person name="Rajeev S."/>
        </authorList>
    </citation>
    <scope>NUCLEOTIDE SEQUENCE [LARGE SCALE GENOMIC DNA]</scope>
    <source>
        <strain evidence="2 3">S3</strain>
    </source>
</reference>
<dbReference type="InterPro" id="IPR011990">
    <property type="entry name" value="TPR-like_helical_dom_sf"/>
</dbReference>
<evidence type="ECO:0000256" key="1">
    <source>
        <dbReference type="SAM" id="Phobius"/>
    </source>
</evidence>
<proteinExistence type="predicted"/>
<keyword evidence="1" id="KW-1133">Transmembrane helix</keyword>
<dbReference type="SUPFAM" id="SSF48452">
    <property type="entry name" value="TPR-like"/>
    <property type="match status" value="1"/>
</dbReference>
<protein>
    <submittedName>
        <fullName evidence="2">Uncharacterized protein</fullName>
    </submittedName>
</protein>
<dbReference type="Gene3D" id="1.25.40.10">
    <property type="entry name" value="Tetratricopeptide repeat domain"/>
    <property type="match status" value="1"/>
</dbReference>
<keyword evidence="3" id="KW-1185">Reference proteome</keyword>
<accession>A0A858PZE1</accession>
<name>A0A858PZE1_9RICK</name>
<feature type="transmembrane region" description="Helical" evidence="1">
    <location>
        <begin position="38"/>
        <end position="67"/>
    </location>
</feature>
<keyword evidence="1" id="KW-0812">Transmembrane</keyword>
<sequence length="410" mass="46509">MFFLIFIVASMAAGFVVQSYETMALKLEVAGYGIEASVPFVLFVVCVAILAIVLLARICIALSWCIYRVKCWSVTKQYDQMGRQFARLSVGNIEDVKQVVVVADKLNKLDRSILALLQGCASFRLGQYEIAEKYFSYITTKGLYDSGLGMWLVSVLKNEKSRDCKLRVLSRLCCVFHGNSWVSIFRLEIALMSGQWANVLTELKFISRHNIPCGHDVAALEEIACYKLAESSYIAGRYKEGLSLLKKARSLQSVLLYARLNVKLCHVKKALEVLESYYKEVPNNEVAVLYLEISQDINSAIDRLGNIAPSSYTGLVLMARKHIALKQYSAAEQCLKRALESYNYVQLYAMMLDVMVKLENLDEIAYWVDAMRRDAVPDMRWQCGQCLKVVEKWDYECSSCGEFNSVVWVE</sequence>
<keyword evidence="1" id="KW-0472">Membrane</keyword>
<organism evidence="2 3">
    <name type="scientific">Anaplasma platys</name>
    <dbReference type="NCBI Taxonomy" id="949"/>
    <lineage>
        <taxon>Bacteria</taxon>
        <taxon>Pseudomonadati</taxon>
        <taxon>Pseudomonadota</taxon>
        <taxon>Alphaproteobacteria</taxon>
        <taxon>Rickettsiales</taxon>
        <taxon>Anaplasmataceae</taxon>
        <taxon>Anaplasma</taxon>
    </lineage>
</organism>
<dbReference type="KEGG" id="aplt:ANPL_04530"/>
<evidence type="ECO:0000313" key="3">
    <source>
        <dbReference type="Proteomes" id="UP000500930"/>
    </source>
</evidence>
<evidence type="ECO:0000313" key="2">
    <source>
        <dbReference type="EMBL" id="QJC27949.1"/>
    </source>
</evidence>
<gene>
    <name evidence="2" type="ORF">ANPL_04530</name>
</gene>